<dbReference type="EMBL" id="BMAW01055027">
    <property type="protein sequence ID" value="GFS98969.1"/>
    <property type="molecule type" value="Genomic_DNA"/>
</dbReference>
<accession>A0A8X6TDJ5</accession>
<feature type="domain" description="Ig-like" evidence="2">
    <location>
        <begin position="204"/>
        <end position="277"/>
    </location>
</feature>
<gene>
    <name evidence="4" type="primary">AVEN_140673_1</name>
    <name evidence="4" type="ORF">NPIL_681871</name>
</gene>
<dbReference type="CDD" id="cd00096">
    <property type="entry name" value="Ig"/>
    <property type="match status" value="2"/>
</dbReference>
<dbReference type="SUPFAM" id="SSF48726">
    <property type="entry name" value="Immunoglobulin"/>
    <property type="match status" value="3"/>
</dbReference>
<dbReference type="Gene3D" id="2.60.40.10">
    <property type="entry name" value="Immunoglobulins"/>
    <property type="match status" value="4"/>
</dbReference>
<evidence type="ECO:0000256" key="1">
    <source>
        <dbReference type="SAM" id="Phobius"/>
    </source>
</evidence>
<sequence length="515" mass="56730">PPGDPFIMDEHGQRLRDIIGPYDEGAFLTLACEVDGGDPSPEVTWWRGTTLLDDSYNVTPQGFVRNELFLFELKRSDLLAEYTCQATNTNLTRPRTSAVRLDINHAPIITLALGASISLSNIKEGSDVYLECNIRANPWVSEVTWQFEDHYVSSNKSAGVIISNQTLVLQSVRREHRGRYRCLAGNSEGQSVSDYLHLLVQYAPVCKQTDPKVYGVARTEIVNVTCEVEADPPDVNFRWALNNTLEVVNLQKWWSEGSRSVLSYTPRTLAGYGLLLCWGSNVIGGQREPCVARIIPAGAPESPRDCAVTNQSSHSLSVECEPGYDGGLSQTFHLELYNSVVEHLAANLTRTDAPAFKVHALPPGTAFVLVLYASNGKGKSNSVALMASTLPPPERRTAEKDVVTVNPILGILIAVVAVLVVVAIIIIIIVRVQSSKRLTKESAAQDESIRCETPLKKELEDSQEDRKGPDIIPFANETEVYFTGSASEQMRQIRSIHKLPGSPTELCQRTTDTRL</sequence>
<dbReference type="CDD" id="cd00063">
    <property type="entry name" value="FN3"/>
    <property type="match status" value="1"/>
</dbReference>
<evidence type="ECO:0000259" key="3">
    <source>
        <dbReference type="PROSITE" id="PS50853"/>
    </source>
</evidence>
<dbReference type="Proteomes" id="UP000887013">
    <property type="component" value="Unassembled WGS sequence"/>
</dbReference>
<dbReference type="InterPro" id="IPR003599">
    <property type="entry name" value="Ig_sub"/>
</dbReference>
<feature type="domain" description="Ig-like" evidence="2">
    <location>
        <begin position="5"/>
        <end position="100"/>
    </location>
</feature>
<reference evidence="4" key="1">
    <citation type="submission" date="2020-08" db="EMBL/GenBank/DDBJ databases">
        <title>Multicomponent nature underlies the extraordinary mechanical properties of spider dragline silk.</title>
        <authorList>
            <person name="Kono N."/>
            <person name="Nakamura H."/>
            <person name="Mori M."/>
            <person name="Yoshida Y."/>
            <person name="Ohtoshi R."/>
            <person name="Malay A.D."/>
            <person name="Moran D.A.P."/>
            <person name="Tomita M."/>
            <person name="Numata K."/>
            <person name="Arakawa K."/>
        </authorList>
    </citation>
    <scope>NUCLEOTIDE SEQUENCE</scope>
</reference>
<keyword evidence="5" id="KW-1185">Reference proteome</keyword>
<dbReference type="InterPro" id="IPR003961">
    <property type="entry name" value="FN3_dom"/>
</dbReference>
<name>A0A8X6TDJ5_NEPPI</name>
<dbReference type="InterPro" id="IPR036116">
    <property type="entry name" value="FN3_sf"/>
</dbReference>
<evidence type="ECO:0000313" key="5">
    <source>
        <dbReference type="Proteomes" id="UP000887013"/>
    </source>
</evidence>
<proteinExistence type="predicted"/>
<feature type="non-terminal residue" evidence="4">
    <location>
        <position position="515"/>
    </location>
</feature>
<protein>
    <recommendedName>
        <fullName evidence="6">Nephrin</fullName>
    </recommendedName>
</protein>
<feature type="transmembrane region" description="Helical" evidence="1">
    <location>
        <begin position="408"/>
        <end position="430"/>
    </location>
</feature>
<evidence type="ECO:0008006" key="6">
    <source>
        <dbReference type="Google" id="ProtNLM"/>
    </source>
</evidence>
<dbReference type="InterPro" id="IPR007110">
    <property type="entry name" value="Ig-like_dom"/>
</dbReference>
<organism evidence="4 5">
    <name type="scientific">Nephila pilipes</name>
    <name type="common">Giant wood spider</name>
    <name type="synonym">Nephila maculata</name>
    <dbReference type="NCBI Taxonomy" id="299642"/>
    <lineage>
        <taxon>Eukaryota</taxon>
        <taxon>Metazoa</taxon>
        <taxon>Ecdysozoa</taxon>
        <taxon>Arthropoda</taxon>
        <taxon>Chelicerata</taxon>
        <taxon>Arachnida</taxon>
        <taxon>Araneae</taxon>
        <taxon>Araneomorphae</taxon>
        <taxon>Entelegynae</taxon>
        <taxon>Araneoidea</taxon>
        <taxon>Nephilidae</taxon>
        <taxon>Nephila</taxon>
    </lineage>
</organism>
<dbReference type="PROSITE" id="PS50853">
    <property type="entry name" value="FN3"/>
    <property type="match status" value="1"/>
</dbReference>
<evidence type="ECO:0000313" key="4">
    <source>
        <dbReference type="EMBL" id="GFS98969.1"/>
    </source>
</evidence>
<dbReference type="SMART" id="SM00409">
    <property type="entry name" value="IG"/>
    <property type="match status" value="2"/>
</dbReference>
<dbReference type="PANTHER" id="PTHR23278">
    <property type="entry name" value="SIDESTEP PROTEIN"/>
    <property type="match status" value="1"/>
</dbReference>
<keyword evidence="1" id="KW-1133">Transmembrane helix</keyword>
<dbReference type="PROSITE" id="PS50835">
    <property type="entry name" value="IG_LIKE"/>
    <property type="match status" value="3"/>
</dbReference>
<dbReference type="PANTHER" id="PTHR23278:SF19">
    <property type="entry name" value="OBSCURIN"/>
    <property type="match status" value="1"/>
</dbReference>
<dbReference type="AlphaFoldDB" id="A0A8X6TDJ5"/>
<dbReference type="SMART" id="SM00408">
    <property type="entry name" value="IGc2"/>
    <property type="match status" value="2"/>
</dbReference>
<keyword evidence="1" id="KW-0812">Transmembrane</keyword>
<dbReference type="InterPro" id="IPR013783">
    <property type="entry name" value="Ig-like_fold"/>
</dbReference>
<keyword evidence="1" id="KW-0472">Membrane</keyword>
<dbReference type="OrthoDB" id="6431884at2759"/>
<feature type="domain" description="Fibronectin type-III" evidence="3">
    <location>
        <begin position="299"/>
        <end position="393"/>
    </location>
</feature>
<dbReference type="InterPro" id="IPR003598">
    <property type="entry name" value="Ig_sub2"/>
</dbReference>
<evidence type="ECO:0000259" key="2">
    <source>
        <dbReference type="PROSITE" id="PS50835"/>
    </source>
</evidence>
<dbReference type="Pfam" id="PF13927">
    <property type="entry name" value="Ig_3"/>
    <property type="match status" value="2"/>
</dbReference>
<feature type="domain" description="Ig-like" evidence="2">
    <location>
        <begin position="107"/>
        <end position="193"/>
    </location>
</feature>
<dbReference type="SUPFAM" id="SSF49265">
    <property type="entry name" value="Fibronectin type III"/>
    <property type="match status" value="1"/>
</dbReference>
<comment type="caution">
    <text evidence="4">The sequence shown here is derived from an EMBL/GenBank/DDBJ whole genome shotgun (WGS) entry which is preliminary data.</text>
</comment>
<dbReference type="InterPro" id="IPR036179">
    <property type="entry name" value="Ig-like_dom_sf"/>
</dbReference>